<evidence type="ECO:0000256" key="1">
    <source>
        <dbReference type="ARBA" id="ARBA00022553"/>
    </source>
</evidence>
<dbReference type="GO" id="GO:0000156">
    <property type="term" value="F:phosphorelay response regulator activity"/>
    <property type="evidence" value="ECO:0007669"/>
    <property type="project" value="TreeGrafter"/>
</dbReference>
<dbReference type="Gene3D" id="3.40.50.2300">
    <property type="match status" value="1"/>
</dbReference>
<evidence type="ECO:0000259" key="7">
    <source>
        <dbReference type="PROSITE" id="PS50110"/>
    </source>
</evidence>
<dbReference type="SUPFAM" id="SSF52172">
    <property type="entry name" value="CheY-like"/>
    <property type="match status" value="1"/>
</dbReference>
<keyword evidence="10" id="KW-1185">Reference proteome</keyword>
<dbReference type="GO" id="GO:0032993">
    <property type="term" value="C:protein-DNA complex"/>
    <property type="evidence" value="ECO:0007669"/>
    <property type="project" value="TreeGrafter"/>
</dbReference>
<dbReference type="Gene3D" id="2.40.50.1020">
    <property type="entry name" value="LytTr DNA-binding domain"/>
    <property type="match status" value="1"/>
</dbReference>
<name>A0A5C6S0M5_9BACT</name>
<dbReference type="PANTHER" id="PTHR48111">
    <property type="entry name" value="REGULATOR OF RPOS"/>
    <property type="match status" value="1"/>
</dbReference>
<dbReference type="RefSeq" id="WP_147166068.1">
    <property type="nucleotide sequence ID" value="NZ_VOOR01000005.1"/>
</dbReference>
<keyword evidence="5" id="KW-0804">Transcription</keyword>
<dbReference type="SMART" id="SM00448">
    <property type="entry name" value="REC"/>
    <property type="match status" value="1"/>
</dbReference>
<dbReference type="Pfam" id="PF04397">
    <property type="entry name" value="LytTR"/>
    <property type="match status" value="1"/>
</dbReference>
<dbReference type="GO" id="GO:0005829">
    <property type="term" value="C:cytosol"/>
    <property type="evidence" value="ECO:0007669"/>
    <property type="project" value="TreeGrafter"/>
</dbReference>
<dbReference type="PROSITE" id="PS50110">
    <property type="entry name" value="RESPONSE_REGULATORY"/>
    <property type="match status" value="1"/>
</dbReference>
<sequence>MQPVRLLLVEDDLFIADNLKEELEQYGYRIAGHATDSDQALALFRKEQPDIALLDIELKGSPLDGIELSIALNQISPLPILFLTSYTRREFLERAKRAPAMYYVLKSAPIEQLLINLDMALAGFYSSQNIAPAPPAAVGGGCALYADKDFFFVRQGYRHVRVEVADIRWIEAKEHAVKIVTDAKAIAFSIRLKSFLEQVPHPSLLRTHRSWAVNTRHVVAYHRGRVMVRYREGTQEIPLSDKWREPFLSGLPNLRAD</sequence>
<accession>A0A5C6S0M5</accession>
<dbReference type="OrthoDB" id="1646880at2"/>
<dbReference type="PANTHER" id="PTHR48111:SF1">
    <property type="entry name" value="TWO-COMPONENT RESPONSE REGULATOR ORR33"/>
    <property type="match status" value="1"/>
</dbReference>
<reference evidence="9 10" key="1">
    <citation type="submission" date="2019-08" db="EMBL/GenBank/DDBJ databases">
        <title>Genome of Phaeodactylibacter luteus.</title>
        <authorList>
            <person name="Bowman J.P."/>
        </authorList>
    </citation>
    <scope>NUCLEOTIDE SEQUENCE [LARGE SCALE GENOMIC DNA]</scope>
    <source>
        <strain evidence="9 10">KCTC 42180</strain>
    </source>
</reference>
<evidence type="ECO:0000313" key="10">
    <source>
        <dbReference type="Proteomes" id="UP000321580"/>
    </source>
</evidence>
<protein>
    <submittedName>
        <fullName evidence="9">Response regulator</fullName>
    </submittedName>
</protein>
<feature type="modified residue" description="4-aspartylphosphate" evidence="6">
    <location>
        <position position="55"/>
    </location>
</feature>
<keyword evidence="1 6" id="KW-0597">Phosphoprotein</keyword>
<evidence type="ECO:0000256" key="6">
    <source>
        <dbReference type="PROSITE-ProRule" id="PRU00169"/>
    </source>
</evidence>
<evidence type="ECO:0000256" key="2">
    <source>
        <dbReference type="ARBA" id="ARBA00023012"/>
    </source>
</evidence>
<evidence type="ECO:0000256" key="4">
    <source>
        <dbReference type="ARBA" id="ARBA00023125"/>
    </source>
</evidence>
<dbReference type="SMART" id="SM00850">
    <property type="entry name" value="LytTR"/>
    <property type="match status" value="1"/>
</dbReference>
<dbReference type="Pfam" id="PF00072">
    <property type="entry name" value="Response_reg"/>
    <property type="match status" value="1"/>
</dbReference>
<dbReference type="Proteomes" id="UP000321580">
    <property type="component" value="Unassembled WGS sequence"/>
</dbReference>
<evidence type="ECO:0000256" key="5">
    <source>
        <dbReference type="ARBA" id="ARBA00023163"/>
    </source>
</evidence>
<dbReference type="InterPro" id="IPR007492">
    <property type="entry name" value="LytTR_DNA-bd_dom"/>
</dbReference>
<feature type="domain" description="HTH LytTR-type" evidence="8">
    <location>
        <begin position="151"/>
        <end position="219"/>
    </location>
</feature>
<feature type="domain" description="Response regulatory" evidence="7">
    <location>
        <begin position="5"/>
        <end position="121"/>
    </location>
</feature>
<dbReference type="InterPro" id="IPR001789">
    <property type="entry name" value="Sig_transdc_resp-reg_receiver"/>
</dbReference>
<dbReference type="GO" id="GO:0006355">
    <property type="term" value="P:regulation of DNA-templated transcription"/>
    <property type="evidence" value="ECO:0007669"/>
    <property type="project" value="TreeGrafter"/>
</dbReference>
<dbReference type="InterPro" id="IPR011006">
    <property type="entry name" value="CheY-like_superfamily"/>
</dbReference>
<keyword evidence="2" id="KW-0902">Two-component regulatory system</keyword>
<evidence type="ECO:0000256" key="3">
    <source>
        <dbReference type="ARBA" id="ARBA00023015"/>
    </source>
</evidence>
<keyword evidence="3" id="KW-0805">Transcription regulation</keyword>
<dbReference type="EMBL" id="VOOR01000005">
    <property type="protein sequence ID" value="TXB67947.1"/>
    <property type="molecule type" value="Genomic_DNA"/>
</dbReference>
<dbReference type="PROSITE" id="PS50930">
    <property type="entry name" value="HTH_LYTTR"/>
    <property type="match status" value="1"/>
</dbReference>
<dbReference type="InterPro" id="IPR039420">
    <property type="entry name" value="WalR-like"/>
</dbReference>
<keyword evidence="4" id="KW-0238">DNA-binding</keyword>
<evidence type="ECO:0000313" key="9">
    <source>
        <dbReference type="EMBL" id="TXB67947.1"/>
    </source>
</evidence>
<dbReference type="GO" id="GO:0000976">
    <property type="term" value="F:transcription cis-regulatory region binding"/>
    <property type="evidence" value="ECO:0007669"/>
    <property type="project" value="TreeGrafter"/>
</dbReference>
<comment type="caution">
    <text evidence="9">The sequence shown here is derived from an EMBL/GenBank/DDBJ whole genome shotgun (WGS) entry which is preliminary data.</text>
</comment>
<proteinExistence type="predicted"/>
<evidence type="ECO:0000259" key="8">
    <source>
        <dbReference type="PROSITE" id="PS50930"/>
    </source>
</evidence>
<dbReference type="AlphaFoldDB" id="A0A5C6S0M5"/>
<organism evidence="9 10">
    <name type="scientific">Phaeodactylibacter luteus</name>
    <dbReference type="NCBI Taxonomy" id="1564516"/>
    <lineage>
        <taxon>Bacteria</taxon>
        <taxon>Pseudomonadati</taxon>
        <taxon>Bacteroidota</taxon>
        <taxon>Saprospiria</taxon>
        <taxon>Saprospirales</taxon>
        <taxon>Haliscomenobacteraceae</taxon>
        <taxon>Phaeodactylibacter</taxon>
    </lineage>
</organism>
<gene>
    <name evidence="9" type="ORF">FRY97_03625</name>
</gene>